<accession>X1FRM5</accession>
<protein>
    <recommendedName>
        <fullName evidence="2">Translation elongation factor EFTu-like domain-containing protein</fullName>
    </recommendedName>
</protein>
<dbReference type="InterPro" id="IPR009000">
    <property type="entry name" value="Transl_B-barrel_sf"/>
</dbReference>
<organism evidence="1">
    <name type="scientific">marine sediment metagenome</name>
    <dbReference type="NCBI Taxonomy" id="412755"/>
    <lineage>
        <taxon>unclassified sequences</taxon>
        <taxon>metagenomes</taxon>
        <taxon>ecological metagenomes</taxon>
    </lineage>
</organism>
<dbReference type="Gene3D" id="2.40.30.10">
    <property type="entry name" value="Translation factors"/>
    <property type="match status" value="1"/>
</dbReference>
<proteinExistence type="predicted"/>
<name>X1FRM5_9ZZZZ</name>
<sequence>MEKEIGVVSHYFGRISVGAIELTDTLEVGDMIHIMGHSTNFTQKVESIEIEHVKVDKAKKGDSIGIIVDEKVRDGDIVYKVMEPYEEI</sequence>
<evidence type="ECO:0000313" key="1">
    <source>
        <dbReference type="EMBL" id="GAH48341.1"/>
    </source>
</evidence>
<reference evidence="1" key="1">
    <citation type="journal article" date="2014" name="Front. Microbiol.">
        <title>High frequency of phylogenetically diverse reductive dehalogenase-homologous genes in deep subseafloor sedimentary metagenomes.</title>
        <authorList>
            <person name="Kawai M."/>
            <person name="Futagami T."/>
            <person name="Toyoda A."/>
            <person name="Takaki Y."/>
            <person name="Nishi S."/>
            <person name="Hori S."/>
            <person name="Arai W."/>
            <person name="Tsubouchi T."/>
            <person name="Morono Y."/>
            <person name="Uchiyama I."/>
            <person name="Ito T."/>
            <person name="Fujiyama A."/>
            <person name="Inagaki F."/>
            <person name="Takami H."/>
        </authorList>
    </citation>
    <scope>NUCLEOTIDE SEQUENCE</scope>
    <source>
        <strain evidence="1">Expedition CK06-06</strain>
    </source>
</reference>
<gene>
    <name evidence="1" type="ORF">S03H2_33404</name>
</gene>
<dbReference type="SUPFAM" id="SSF50447">
    <property type="entry name" value="Translation proteins"/>
    <property type="match status" value="1"/>
</dbReference>
<dbReference type="AlphaFoldDB" id="X1FRM5"/>
<dbReference type="EMBL" id="BARU01020329">
    <property type="protein sequence ID" value="GAH48341.1"/>
    <property type="molecule type" value="Genomic_DNA"/>
</dbReference>
<comment type="caution">
    <text evidence="1">The sequence shown here is derived from an EMBL/GenBank/DDBJ whole genome shotgun (WGS) entry which is preliminary data.</text>
</comment>
<evidence type="ECO:0008006" key="2">
    <source>
        <dbReference type="Google" id="ProtNLM"/>
    </source>
</evidence>